<sequence>MATEIEKAAERVAKLRAQAEKVSAPLADAEAQLRAAEEAETARRVERAEEYNREFAETWRDQADDAANSGDTARETFIATLSAEPWFAAYVEYRAARYKRGHVITEAQRAQRALGEPVTAPEQRWYDAQILDEIVNAVERQAAQLGAQFAEELQDAREAFVSGKD</sequence>
<evidence type="ECO:0000313" key="1">
    <source>
        <dbReference type="EMBL" id="WTW63442.1"/>
    </source>
</evidence>
<gene>
    <name evidence="1" type="ORF">OG549_23865</name>
</gene>
<protein>
    <submittedName>
        <fullName evidence="1">Uncharacterized protein</fullName>
    </submittedName>
</protein>
<proteinExistence type="predicted"/>
<name>A0AAU2V7L5_9ACTN</name>
<reference evidence="1" key="1">
    <citation type="submission" date="2022-10" db="EMBL/GenBank/DDBJ databases">
        <title>The complete genomes of actinobacterial strains from the NBC collection.</title>
        <authorList>
            <person name="Joergensen T.S."/>
            <person name="Alvarez Arevalo M."/>
            <person name="Sterndorff E.B."/>
            <person name="Faurdal D."/>
            <person name="Vuksanovic O."/>
            <person name="Mourched A.-S."/>
            <person name="Charusanti P."/>
            <person name="Shaw S."/>
            <person name="Blin K."/>
            <person name="Weber T."/>
        </authorList>
    </citation>
    <scope>NUCLEOTIDE SEQUENCE</scope>
    <source>
        <strain evidence="1">NBC_00003</strain>
    </source>
</reference>
<organism evidence="1">
    <name type="scientific">Streptomyces sp. NBC_00003</name>
    <dbReference type="NCBI Taxonomy" id="2903608"/>
    <lineage>
        <taxon>Bacteria</taxon>
        <taxon>Bacillati</taxon>
        <taxon>Actinomycetota</taxon>
        <taxon>Actinomycetes</taxon>
        <taxon>Kitasatosporales</taxon>
        <taxon>Streptomycetaceae</taxon>
        <taxon>Streptomyces</taxon>
    </lineage>
</organism>
<accession>A0AAU2V7L5</accession>
<dbReference type="AlphaFoldDB" id="A0AAU2V7L5"/>
<dbReference type="EMBL" id="CP108318">
    <property type="protein sequence ID" value="WTW63442.1"/>
    <property type="molecule type" value="Genomic_DNA"/>
</dbReference>